<evidence type="ECO:0000313" key="3">
    <source>
        <dbReference type="Proteomes" id="UP000244090"/>
    </source>
</evidence>
<sequence length="221" mass="25391">MIIFNVAAIIVLLIAALLCIPFFIIYAFGGMNESILVIFMSWMILVASFIGKNNDINGRLFFIPMWILSIPLPFVFTYIKYEWLGIGVTFGIFFGFILFVVLLAYFQESKRLRKLRSEKILFPEIEVDSLAYWKAVKDKFFIPSFIKMTPEIGRFNIRVAKALEKDDATLTTLESFVQEMNKVGSRHQKINPAVAKELMAEIDLKISALKQQLEIVKNSQI</sequence>
<dbReference type="EMBL" id="QBKT01000005">
    <property type="protein sequence ID" value="PTX61021.1"/>
    <property type="molecule type" value="Genomic_DNA"/>
</dbReference>
<feature type="transmembrane region" description="Helical" evidence="1">
    <location>
        <begin position="60"/>
        <end position="79"/>
    </location>
</feature>
<comment type="caution">
    <text evidence="2">The sequence shown here is derived from an EMBL/GenBank/DDBJ whole genome shotgun (WGS) entry which is preliminary data.</text>
</comment>
<keyword evidence="1" id="KW-0472">Membrane</keyword>
<keyword evidence="1" id="KW-0812">Transmembrane</keyword>
<proteinExistence type="predicted"/>
<name>A0A2T6BY59_9FLAO</name>
<reference evidence="2 3" key="1">
    <citation type="submission" date="2018-04" db="EMBL/GenBank/DDBJ databases">
        <title>Genomic Encyclopedia of Archaeal and Bacterial Type Strains, Phase II (KMG-II): from individual species to whole genera.</title>
        <authorList>
            <person name="Goeker M."/>
        </authorList>
    </citation>
    <scope>NUCLEOTIDE SEQUENCE [LARGE SCALE GENOMIC DNA]</scope>
    <source>
        <strain evidence="2 3">DSM 25731</strain>
    </source>
</reference>
<dbReference type="OrthoDB" id="1435295at2"/>
<feature type="transmembrane region" description="Helical" evidence="1">
    <location>
        <begin position="34"/>
        <end position="51"/>
    </location>
</feature>
<dbReference type="RefSeq" id="WP_108115138.1">
    <property type="nucleotide sequence ID" value="NZ_QBKT01000005.1"/>
</dbReference>
<dbReference type="AlphaFoldDB" id="A0A2T6BY59"/>
<gene>
    <name evidence="2" type="ORF">C8N46_105177</name>
</gene>
<accession>A0A2T6BY59</accession>
<evidence type="ECO:0000313" key="2">
    <source>
        <dbReference type="EMBL" id="PTX61021.1"/>
    </source>
</evidence>
<feature type="transmembrane region" description="Helical" evidence="1">
    <location>
        <begin position="7"/>
        <end position="28"/>
    </location>
</feature>
<keyword evidence="1" id="KW-1133">Transmembrane helix</keyword>
<dbReference type="Proteomes" id="UP000244090">
    <property type="component" value="Unassembled WGS sequence"/>
</dbReference>
<organism evidence="2 3">
    <name type="scientific">Kordia periserrulae</name>
    <dbReference type="NCBI Taxonomy" id="701523"/>
    <lineage>
        <taxon>Bacteria</taxon>
        <taxon>Pseudomonadati</taxon>
        <taxon>Bacteroidota</taxon>
        <taxon>Flavobacteriia</taxon>
        <taxon>Flavobacteriales</taxon>
        <taxon>Flavobacteriaceae</taxon>
        <taxon>Kordia</taxon>
    </lineage>
</organism>
<keyword evidence="3" id="KW-1185">Reference proteome</keyword>
<protein>
    <submittedName>
        <fullName evidence="2">Uncharacterized protein</fullName>
    </submittedName>
</protein>
<feature type="transmembrane region" description="Helical" evidence="1">
    <location>
        <begin position="85"/>
        <end position="106"/>
    </location>
</feature>
<evidence type="ECO:0000256" key="1">
    <source>
        <dbReference type="SAM" id="Phobius"/>
    </source>
</evidence>